<evidence type="ECO:0000313" key="1">
    <source>
        <dbReference type="EMBL" id="NIJ06555.1"/>
    </source>
</evidence>
<dbReference type="RefSeq" id="WP_167071062.1">
    <property type="nucleotide sequence ID" value="NZ_JAAOZC010000001.1"/>
</dbReference>
<dbReference type="EMBL" id="JAAOZC010000001">
    <property type="protein sequence ID" value="NIJ06555.1"/>
    <property type="molecule type" value="Genomic_DNA"/>
</dbReference>
<organism evidence="1 2">
    <name type="scientific">Sphingomonas vulcanisoli</name>
    <dbReference type="NCBI Taxonomy" id="1658060"/>
    <lineage>
        <taxon>Bacteria</taxon>
        <taxon>Pseudomonadati</taxon>
        <taxon>Pseudomonadota</taxon>
        <taxon>Alphaproteobacteria</taxon>
        <taxon>Sphingomonadales</taxon>
        <taxon>Sphingomonadaceae</taxon>
        <taxon>Sphingomonas</taxon>
    </lineage>
</organism>
<comment type="caution">
    <text evidence="1">The sequence shown here is derived from an EMBL/GenBank/DDBJ whole genome shotgun (WGS) entry which is preliminary data.</text>
</comment>
<reference evidence="1 2" key="1">
    <citation type="submission" date="2020-03" db="EMBL/GenBank/DDBJ databases">
        <title>Genomic Encyclopedia of Type Strains, Phase III (KMG-III): the genomes of soil and plant-associated and newly described type strains.</title>
        <authorList>
            <person name="Whitman W."/>
        </authorList>
    </citation>
    <scope>NUCLEOTIDE SEQUENCE [LARGE SCALE GENOMIC DNA]</scope>
    <source>
        <strain evidence="1 2">CECT 8804</strain>
    </source>
</reference>
<proteinExistence type="predicted"/>
<accession>A0ABX0TQY0</accession>
<dbReference type="Proteomes" id="UP000727456">
    <property type="component" value="Unassembled WGS sequence"/>
</dbReference>
<sequence length="95" mass="9718">MVPAAHNAQSLRVAVAADDGSTAAMRLHAWFIDADGLILSEAPLQQPQANGVTLVGTSDGVQVPARAASMVVIGEPTDRGKSRAIATQFRIPGGA</sequence>
<keyword evidence="2" id="KW-1185">Reference proteome</keyword>
<gene>
    <name evidence="1" type="ORF">FHS31_000137</name>
</gene>
<evidence type="ECO:0008006" key="3">
    <source>
        <dbReference type="Google" id="ProtNLM"/>
    </source>
</evidence>
<name>A0ABX0TQY0_9SPHN</name>
<protein>
    <recommendedName>
        <fullName evidence="3">Anti-sigma factor</fullName>
    </recommendedName>
</protein>
<evidence type="ECO:0000313" key="2">
    <source>
        <dbReference type="Proteomes" id="UP000727456"/>
    </source>
</evidence>